<feature type="domain" description="(S)-ureidoglycine aminohydrolase cupin" evidence="1">
    <location>
        <begin position="41"/>
        <end position="114"/>
    </location>
</feature>
<evidence type="ECO:0000313" key="2">
    <source>
        <dbReference type="EMBL" id="HAE4777469.1"/>
    </source>
</evidence>
<evidence type="ECO:0000259" key="1">
    <source>
        <dbReference type="Pfam" id="PF05899"/>
    </source>
</evidence>
<dbReference type="PANTHER" id="PTHR40943:SF1">
    <property type="entry name" value="CYTOPLASMIC PROTEIN"/>
    <property type="match status" value="1"/>
</dbReference>
<dbReference type="Gene3D" id="2.60.120.10">
    <property type="entry name" value="Jelly Rolls"/>
    <property type="match status" value="1"/>
</dbReference>
<dbReference type="InterPro" id="IPR008579">
    <property type="entry name" value="UGlyAH_Cupin_dom"/>
</dbReference>
<dbReference type="SUPFAM" id="SSF51182">
    <property type="entry name" value="RmlC-like cupins"/>
    <property type="match status" value="1"/>
</dbReference>
<reference evidence="2" key="1">
    <citation type="journal article" date="2018" name="Genome Biol.">
        <title>SKESA: strategic k-mer extension for scrupulous assemblies.</title>
        <authorList>
            <person name="Souvorov A."/>
            <person name="Agarwala R."/>
            <person name="Lipman D.J."/>
        </authorList>
    </citation>
    <scope>NUCLEOTIDE SEQUENCE</scope>
    <source>
        <strain evidence="2">M152</strain>
    </source>
</reference>
<name>A0A731YKQ0_SALET</name>
<proteinExistence type="predicted"/>
<dbReference type="InterPro" id="IPR014710">
    <property type="entry name" value="RmlC-like_jellyroll"/>
</dbReference>
<organism evidence="2">
    <name type="scientific">Salmonella enterica subsp. enterica serovar London</name>
    <dbReference type="NCBI Taxonomy" id="149390"/>
    <lineage>
        <taxon>Bacteria</taxon>
        <taxon>Pseudomonadati</taxon>
        <taxon>Pseudomonadota</taxon>
        <taxon>Gammaproteobacteria</taxon>
        <taxon>Enterobacterales</taxon>
        <taxon>Enterobacteriaceae</taxon>
        <taxon>Salmonella</taxon>
    </lineage>
</organism>
<comment type="caution">
    <text evidence="2">The sequence shown here is derived from an EMBL/GenBank/DDBJ whole genome shotgun (WGS) entry which is preliminary data.</text>
</comment>
<dbReference type="AlphaFoldDB" id="A0A731YKQ0"/>
<dbReference type="EMBL" id="DAASBC010000002">
    <property type="protein sequence ID" value="HAE4777469.1"/>
    <property type="molecule type" value="Genomic_DNA"/>
</dbReference>
<dbReference type="InterPro" id="IPR011051">
    <property type="entry name" value="RmlC_Cupin_sf"/>
</dbReference>
<accession>A0A731YKQ0</accession>
<protein>
    <submittedName>
        <fullName evidence="2">Cupin domain-containing protein</fullName>
    </submittedName>
</protein>
<dbReference type="PANTHER" id="PTHR40943">
    <property type="entry name" value="CYTOPLASMIC PROTEIN-RELATED"/>
    <property type="match status" value="1"/>
</dbReference>
<sequence length="132" mass="14485">MHAFKLNQPVPELQPVGSVSLLGALPTEGDPQVAVAMIYGKPEDVFTCGLFSSTRGGFTMIYPFTEHATVLEGEVELTVAGQEPIRFSPGDSWFVEQGTEVAWKVLTPRFVKHYLANVESHKTGLNPLIVRQ</sequence>
<gene>
    <name evidence="2" type="ORF">G4H16_001037</name>
</gene>
<reference evidence="2" key="2">
    <citation type="submission" date="2018-07" db="EMBL/GenBank/DDBJ databases">
        <authorList>
            <consortium name="NCBI Pathogen Detection Project"/>
        </authorList>
    </citation>
    <scope>NUCLEOTIDE SEQUENCE</scope>
    <source>
        <strain evidence="2">M152</strain>
    </source>
</reference>
<dbReference type="Pfam" id="PF05899">
    <property type="entry name" value="Cupin_3"/>
    <property type="match status" value="1"/>
</dbReference>